<evidence type="ECO:0000313" key="12">
    <source>
        <dbReference type="Proteomes" id="UP000838100"/>
    </source>
</evidence>
<dbReference type="PROSITE" id="PS00105">
    <property type="entry name" value="AA_TRANSFER_CLASS_1"/>
    <property type="match status" value="1"/>
</dbReference>
<evidence type="ECO:0000256" key="3">
    <source>
        <dbReference type="ARBA" id="ARBA00004953"/>
    </source>
</evidence>
<evidence type="ECO:0000256" key="1">
    <source>
        <dbReference type="ARBA" id="ARBA00001933"/>
    </source>
</evidence>
<keyword evidence="12" id="KW-1185">Reference proteome</keyword>
<protein>
    <recommendedName>
        <fullName evidence="4">threonine-phosphate decarboxylase</fullName>
        <ecNumber evidence="4">4.1.1.81</ecNumber>
    </recommendedName>
    <alternativeName>
        <fullName evidence="8">L-threonine-O-3-phosphate decarboxylase</fullName>
    </alternativeName>
</protein>
<comment type="cofactor">
    <cofactor evidence="1">
        <name>pyridoxal 5'-phosphate</name>
        <dbReference type="ChEBI" id="CHEBI:597326"/>
    </cofactor>
</comment>
<organism evidence="11 12">
    <name type="scientific">Sinobacterium norvegicum</name>
    <dbReference type="NCBI Taxonomy" id="1641715"/>
    <lineage>
        <taxon>Bacteria</taxon>
        <taxon>Pseudomonadati</taxon>
        <taxon>Pseudomonadota</taxon>
        <taxon>Gammaproteobacteria</taxon>
        <taxon>Cellvibrionales</taxon>
        <taxon>Spongiibacteraceae</taxon>
        <taxon>Sinobacterium</taxon>
    </lineage>
</organism>
<evidence type="ECO:0000256" key="6">
    <source>
        <dbReference type="ARBA" id="ARBA00022898"/>
    </source>
</evidence>
<comment type="pathway">
    <text evidence="3">Cofactor biosynthesis; adenosylcobalamin biosynthesis.</text>
</comment>
<evidence type="ECO:0000256" key="5">
    <source>
        <dbReference type="ARBA" id="ARBA00022573"/>
    </source>
</evidence>
<evidence type="ECO:0000256" key="9">
    <source>
        <dbReference type="ARBA" id="ARBA00048531"/>
    </source>
</evidence>
<dbReference type="Proteomes" id="UP000838100">
    <property type="component" value="Unassembled WGS sequence"/>
</dbReference>
<dbReference type="InterPro" id="IPR004838">
    <property type="entry name" value="NHTrfase_class1_PyrdxlP-BS"/>
</dbReference>
<proteinExistence type="predicted"/>
<dbReference type="EMBL" id="CAKLPX010000002">
    <property type="protein sequence ID" value="CAH0991917.1"/>
    <property type="molecule type" value="Genomic_DNA"/>
</dbReference>
<evidence type="ECO:0000313" key="11">
    <source>
        <dbReference type="EMBL" id="CAH0991917.1"/>
    </source>
</evidence>
<feature type="domain" description="Aminotransferase class I/classII large" evidence="10">
    <location>
        <begin position="48"/>
        <end position="327"/>
    </location>
</feature>
<keyword evidence="7 11" id="KW-0456">Lyase</keyword>
<dbReference type="NCBIfam" id="TIGR01140">
    <property type="entry name" value="L_thr_O3P_dcar"/>
    <property type="match status" value="1"/>
</dbReference>
<keyword evidence="6" id="KW-0663">Pyridoxal phosphate</keyword>
<comment type="catalytic activity">
    <reaction evidence="9">
        <text>O-phospho-L-threonine + H(+) = (R)-1-aminopropan-2-yl phosphate + CO2</text>
        <dbReference type="Rhea" id="RHEA:11492"/>
        <dbReference type="ChEBI" id="CHEBI:15378"/>
        <dbReference type="ChEBI" id="CHEBI:16526"/>
        <dbReference type="ChEBI" id="CHEBI:58563"/>
        <dbReference type="ChEBI" id="CHEBI:58675"/>
        <dbReference type="EC" id="4.1.1.81"/>
    </reaction>
</comment>
<dbReference type="CDD" id="cd00609">
    <property type="entry name" value="AAT_like"/>
    <property type="match status" value="1"/>
</dbReference>
<sequence>MKKLNHGGNIRYWAEKTKTATAQWLDLSTGVSPDGYPVEGIPAAAFQYLPDRSESLMRAAREYYQSHNIVAVNGSQQAIEMLPRLIAPLRVALPDVGYQEHAHCWQRAGHTAIWYDGFNPEQLQALIDMEKIDAAVLINPNNPTGARVGIELIASWAAAFARRGGVLIVDEAFIDLTPEQSVSGLTGRPGLVVLRSVGKFFGLAGLRVGFVMAESSLLSRIEAELSPWQINGPAEFLLIKALADSSWQHQQRNRTQASSMAMAGILQLHLPHVFCNNGLFLTAVIANAEAEALFAHLLNRQILIRIGAVDKQRSFVRFGLIENAAVETFAALEQALSDFMTPRSCSEAVCEIAN</sequence>
<comment type="caution">
    <text evidence="11">The sequence shown here is derived from an EMBL/GenBank/DDBJ whole genome shotgun (WGS) entry which is preliminary data.</text>
</comment>
<dbReference type="InterPro" id="IPR015421">
    <property type="entry name" value="PyrdxlP-dep_Trfase_major"/>
</dbReference>
<dbReference type="PANTHER" id="PTHR42885:SF1">
    <property type="entry name" value="THREONINE-PHOSPHATE DECARBOXYLASE"/>
    <property type="match status" value="1"/>
</dbReference>
<dbReference type="PANTHER" id="PTHR42885">
    <property type="entry name" value="HISTIDINOL-PHOSPHATE AMINOTRANSFERASE-RELATED"/>
    <property type="match status" value="1"/>
</dbReference>
<dbReference type="Pfam" id="PF00155">
    <property type="entry name" value="Aminotran_1_2"/>
    <property type="match status" value="1"/>
</dbReference>
<dbReference type="RefSeq" id="WP_237444616.1">
    <property type="nucleotide sequence ID" value="NZ_CAKLPX010000002.1"/>
</dbReference>
<keyword evidence="5" id="KW-0169">Cobalamin biosynthesis</keyword>
<dbReference type="SUPFAM" id="SSF53383">
    <property type="entry name" value="PLP-dependent transferases"/>
    <property type="match status" value="1"/>
</dbReference>
<dbReference type="Gene3D" id="3.90.1150.10">
    <property type="entry name" value="Aspartate Aminotransferase, domain 1"/>
    <property type="match status" value="1"/>
</dbReference>
<dbReference type="EC" id="4.1.1.81" evidence="4"/>
<evidence type="ECO:0000259" key="10">
    <source>
        <dbReference type="Pfam" id="PF00155"/>
    </source>
</evidence>
<dbReference type="InterPro" id="IPR005860">
    <property type="entry name" value="CobD"/>
</dbReference>
<dbReference type="InterPro" id="IPR015424">
    <property type="entry name" value="PyrdxlP-dep_Trfase"/>
</dbReference>
<evidence type="ECO:0000256" key="7">
    <source>
        <dbReference type="ARBA" id="ARBA00023239"/>
    </source>
</evidence>
<name>A0ABN8EKL2_9GAMM</name>
<dbReference type="InterPro" id="IPR015422">
    <property type="entry name" value="PyrdxlP-dep_Trfase_small"/>
</dbReference>
<dbReference type="Gene3D" id="3.40.640.10">
    <property type="entry name" value="Type I PLP-dependent aspartate aminotransferase-like (Major domain)"/>
    <property type="match status" value="1"/>
</dbReference>
<gene>
    <name evidence="11" type="primary">cobD_2</name>
    <name evidence="11" type="ORF">SIN8267_02032</name>
</gene>
<evidence type="ECO:0000256" key="2">
    <source>
        <dbReference type="ARBA" id="ARBA00003444"/>
    </source>
</evidence>
<evidence type="ECO:0000256" key="4">
    <source>
        <dbReference type="ARBA" id="ARBA00012285"/>
    </source>
</evidence>
<reference evidence="11" key="1">
    <citation type="submission" date="2021-12" db="EMBL/GenBank/DDBJ databases">
        <authorList>
            <person name="Rodrigo-Torres L."/>
            <person name="Arahal R. D."/>
            <person name="Lucena T."/>
        </authorList>
    </citation>
    <scope>NUCLEOTIDE SEQUENCE</scope>
    <source>
        <strain evidence="11">CECT 8267</strain>
    </source>
</reference>
<evidence type="ECO:0000256" key="8">
    <source>
        <dbReference type="ARBA" id="ARBA00029996"/>
    </source>
</evidence>
<comment type="function">
    <text evidence="2">Decarboxylates L-threonine-O-3-phosphate to yield (R)-1-amino-2-propanol O-2-phosphate, the precursor for the linkage between the nucleotide loop and the corrin ring in cobalamin.</text>
</comment>
<dbReference type="InterPro" id="IPR004839">
    <property type="entry name" value="Aminotransferase_I/II_large"/>
</dbReference>
<accession>A0ABN8EKL2</accession>
<dbReference type="GO" id="GO:0048472">
    <property type="term" value="F:threonine-phosphate decarboxylase activity"/>
    <property type="evidence" value="ECO:0007669"/>
    <property type="project" value="UniProtKB-EC"/>
</dbReference>